<dbReference type="AlphaFoldDB" id="A0A1H7VSD4"/>
<organism evidence="2 3">
    <name type="scientific">Olivibacter domesticus</name>
    <name type="common">Pseudosphingobacterium domesticum</name>
    <dbReference type="NCBI Taxonomy" id="407022"/>
    <lineage>
        <taxon>Bacteria</taxon>
        <taxon>Pseudomonadati</taxon>
        <taxon>Bacteroidota</taxon>
        <taxon>Sphingobacteriia</taxon>
        <taxon>Sphingobacteriales</taxon>
        <taxon>Sphingobacteriaceae</taxon>
        <taxon>Olivibacter</taxon>
    </lineage>
</organism>
<feature type="transmembrane region" description="Helical" evidence="1">
    <location>
        <begin position="122"/>
        <end position="140"/>
    </location>
</feature>
<protein>
    <recommendedName>
        <fullName evidence="4">Cytochrome B</fullName>
    </recommendedName>
</protein>
<proteinExistence type="predicted"/>
<evidence type="ECO:0000256" key="1">
    <source>
        <dbReference type="SAM" id="Phobius"/>
    </source>
</evidence>
<keyword evidence="1" id="KW-0472">Membrane</keyword>
<dbReference type="STRING" id="407022.SAMN05661044_04306"/>
<accession>A0A1H7VSD4</accession>
<sequence>MYTAFKHLHSGLRYVVLLLLILAIITAISGVIGKKTYTEGNRKLNLFTLIAAHIQLVVGIVLYTMSTMVSFSDMGTVMKTANLRYWTVEHVIMMVLAIVLITVGHSKSKKAINSAAKHKPIAVFYTIALVIIIGAIMMAVNKGFITFWGV</sequence>
<dbReference type="Proteomes" id="UP000199421">
    <property type="component" value="Unassembled WGS sequence"/>
</dbReference>
<gene>
    <name evidence="2" type="ORF">SAMN05661044_04306</name>
</gene>
<dbReference type="RefSeq" id="WP_093328744.1">
    <property type="nucleotide sequence ID" value="NZ_FOAF01000007.1"/>
</dbReference>
<reference evidence="3" key="1">
    <citation type="submission" date="2016-10" db="EMBL/GenBank/DDBJ databases">
        <authorList>
            <person name="Varghese N."/>
            <person name="Submissions S."/>
        </authorList>
    </citation>
    <scope>NUCLEOTIDE SEQUENCE [LARGE SCALE GENOMIC DNA]</scope>
    <source>
        <strain evidence="3">DSM 18733</strain>
    </source>
</reference>
<evidence type="ECO:0000313" key="2">
    <source>
        <dbReference type="EMBL" id="SEM11735.1"/>
    </source>
</evidence>
<feature type="transmembrane region" description="Helical" evidence="1">
    <location>
        <begin position="44"/>
        <end position="63"/>
    </location>
</feature>
<feature type="transmembrane region" description="Helical" evidence="1">
    <location>
        <begin position="12"/>
        <end position="32"/>
    </location>
</feature>
<dbReference type="OrthoDB" id="329514at2"/>
<feature type="transmembrane region" description="Helical" evidence="1">
    <location>
        <begin position="83"/>
        <end position="101"/>
    </location>
</feature>
<evidence type="ECO:0000313" key="3">
    <source>
        <dbReference type="Proteomes" id="UP000199421"/>
    </source>
</evidence>
<evidence type="ECO:0008006" key="4">
    <source>
        <dbReference type="Google" id="ProtNLM"/>
    </source>
</evidence>
<dbReference type="EMBL" id="FOAF01000007">
    <property type="protein sequence ID" value="SEM11735.1"/>
    <property type="molecule type" value="Genomic_DNA"/>
</dbReference>
<keyword evidence="1" id="KW-0812">Transmembrane</keyword>
<keyword evidence="3" id="KW-1185">Reference proteome</keyword>
<keyword evidence="1" id="KW-1133">Transmembrane helix</keyword>
<name>A0A1H7VSD4_OLID1</name>